<dbReference type="InterPro" id="IPR036412">
    <property type="entry name" value="HAD-like_sf"/>
</dbReference>
<gene>
    <name evidence="1" type="ORF">IRI77_05770</name>
</gene>
<dbReference type="Pfam" id="PF13419">
    <property type="entry name" value="HAD_2"/>
    <property type="match status" value="1"/>
</dbReference>
<dbReference type="InterPro" id="IPR041492">
    <property type="entry name" value="HAD_2"/>
</dbReference>
<dbReference type="EMBL" id="CP063849">
    <property type="protein sequence ID" value="QOY89459.1"/>
    <property type="molecule type" value="Genomic_DNA"/>
</dbReference>
<dbReference type="RefSeq" id="WP_194451121.1">
    <property type="nucleotide sequence ID" value="NZ_CP063849.1"/>
</dbReference>
<accession>A0A7S7NUI5</accession>
<evidence type="ECO:0000313" key="1">
    <source>
        <dbReference type="EMBL" id="QOY89459.1"/>
    </source>
</evidence>
<dbReference type="AlphaFoldDB" id="A0A7S7NUI5"/>
<keyword evidence="1" id="KW-0378">Hydrolase</keyword>
<dbReference type="Gene3D" id="1.10.150.240">
    <property type="entry name" value="Putative phosphatase, domain 2"/>
    <property type="match status" value="1"/>
</dbReference>
<dbReference type="InterPro" id="IPR023198">
    <property type="entry name" value="PGP-like_dom2"/>
</dbReference>
<protein>
    <submittedName>
        <fullName evidence="1">HAD hydrolase-like protein</fullName>
    </submittedName>
</protein>
<dbReference type="Proteomes" id="UP000593892">
    <property type="component" value="Chromosome"/>
</dbReference>
<dbReference type="KEGG" id="pfer:IRI77_05770"/>
<dbReference type="GO" id="GO:0016787">
    <property type="term" value="F:hydrolase activity"/>
    <property type="evidence" value="ECO:0007669"/>
    <property type="project" value="UniProtKB-KW"/>
</dbReference>
<organism evidence="1 2">
    <name type="scientific">Paludibaculum fermentans</name>
    <dbReference type="NCBI Taxonomy" id="1473598"/>
    <lineage>
        <taxon>Bacteria</taxon>
        <taxon>Pseudomonadati</taxon>
        <taxon>Acidobacteriota</taxon>
        <taxon>Terriglobia</taxon>
        <taxon>Bryobacterales</taxon>
        <taxon>Bryobacteraceae</taxon>
        <taxon>Paludibaculum</taxon>
    </lineage>
</organism>
<keyword evidence="2" id="KW-1185">Reference proteome</keyword>
<dbReference type="SUPFAM" id="SSF56784">
    <property type="entry name" value="HAD-like"/>
    <property type="match status" value="1"/>
</dbReference>
<name>A0A7S7NUI5_PALFE</name>
<sequence>MHSQIEAILFDFDGVLADTEPLHWACWNEALQTTGRLHLVGSLQRQLHRHLGPSLPRSAGASLDSTSAIG</sequence>
<reference evidence="1 2" key="1">
    <citation type="submission" date="2020-10" db="EMBL/GenBank/DDBJ databases">
        <title>Complete genome sequence of Paludibaculum fermentans P105T, a facultatively anaerobic acidobacterium capable of dissimilatory Fe(III) reduction.</title>
        <authorList>
            <person name="Dedysh S.N."/>
            <person name="Beletsky A.V."/>
            <person name="Kulichevskaya I.S."/>
            <person name="Mardanov A.V."/>
            <person name="Ravin N.V."/>
        </authorList>
    </citation>
    <scope>NUCLEOTIDE SEQUENCE [LARGE SCALE GENOMIC DNA]</scope>
    <source>
        <strain evidence="1 2">P105</strain>
    </source>
</reference>
<dbReference type="Gene3D" id="3.40.50.1000">
    <property type="entry name" value="HAD superfamily/HAD-like"/>
    <property type="match status" value="1"/>
</dbReference>
<proteinExistence type="predicted"/>
<evidence type="ECO:0000313" key="2">
    <source>
        <dbReference type="Proteomes" id="UP000593892"/>
    </source>
</evidence>
<dbReference type="InterPro" id="IPR023214">
    <property type="entry name" value="HAD_sf"/>
</dbReference>